<evidence type="ECO:0000259" key="2">
    <source>
        <dbReference type="Pfam" id="PF17919"/>
    </source>
</evidence>
<dbReference type="AlphaFoldDB" id="A0A9Q3BX90"/>
<dbReference type="InterPro" id="IPR043502">
    <property type="entry name" value="DNA/RNA_pol_sf"/>
</dbReference>
<dbReference type="Pfam" id="PF17919">
    <property type="entry name" value="RT_RNaseH_2"/>
    <property type="match status" value="1"/>
</dbReference>
<feature type="domain" description="Reverse transcriptase/retrotransposon-derived protein RNase H-like" evidence="2">
    <location>
        <begin position="209"/>
        <end position="302"/>
    </location>
</feature>
<protein>
    <recommendedName>
        <fullName evidence="2">Reverse transcriptase/retrotransposon-derived protein RNase H-like domain-containing protein</fullName>
    </recommendedName>
</protein>
<dbReference type="InterPro" id="IPR041577">
    <property type="entry name" value="RT_RNaseH_2"/>
</dbReference>
<dbReference type="PANTHER" id="PTHR34072">
    <property type="entry name" value="ENZYMATIC POLYPROTEIN-RELATED"/>
    <property type="match status" value="1"/>
</dbReference>
<dbReference type="CDD" id="cd09274">
    <property type="entry name" value="RNase_HI_RT_Ty3"/>
    <property type="match status" value="1"/>
</dbReference>
<evidence type="ECO:0000313" key="4">
    <source>
        <dbReference type="Proteomes" id="UP000765509"/>
    </source>
</evidence>
<dbReference type="PANTHER" id="PTHR34072:SF52">
    <property type="entry name" value="RIBONUCLEASE H"/>
    <property type="match status" value="1"/>
</dbReference>
<proteinExistence type="predicted"/>
<sequence length="314" mass="34920">MPVQHSLPAKNTRSQIHQGVLTPTERAPLDCTPSVHQLSEHLDRGPSMEGEAPFRRGGVNLQELTDITLELDTSNDVSTAARIVSLVSEIKTPSLPPSVHAPFIIPSQSLLPSRDESCKEIKDFLEDVAISSLHLFQGDIDLPHISFHASLEEQEDEEEEPEEIENALKVVPPAYHQYLDVFPQVKVEKLPPHCACDHHIELEGLLPPEALSQFQILKEAFTPAPILFHFNPSIPTIVETNSSDYALDAVLSQVNDSGKNPFAVDSCKLLPAELNYEIHDKELLGIVWAFKSWRAFLLSLSDPFEVLTDHSSLQ</sequence>
<keyword evidence="4" id="KW-1185">Reference proteome</keyword>
<evidence type="ECO:0000313" key="3">
    <source>
        <dbReference type="EMBL" id="MBW0472805.1"/>
    </source>
</evidence>
<dbReference type="OrthoDB" id="128646at2759"/>
<dbReference type="EMBL" id="AVOT02003205">
    <property type="protein sequence ID" value="MBW0472805.1"/>
    <property type="molecule type" value="Genomic_DNA"/>
</dbReference>
<name>A0A9Q3BX90_9BASI</name>
<feature type="region of interest" description="Disordered" evidence="1">
    <location>
        <begin position="36"/>
        <end position="55"/>
    </location>
</feature>
<evidence type="ECO:0000256" key="1">
    <source>
        <dbReference type="SAM" id="MobiDB-lite"/>
    </source>
</evidence>
<organism evidence="3 4">
    <name type="scientific">Austropuccinia psidii MF-1</name>
    <dbReference type="NCBI Taxonomy" id="1389203"/>
    <lineage>
        <taxon>Eukaryota</taxon>
        <taxon>Fungi</taxon>
        <taxon>Dikarya</taxon>
        <taxon>Basidiomycota</taxon>
        <taxon>Pucciniomycotina</taxon>
        <taxon>Pucciniomycetes</taxon>
        <taxon>Pucciniales</taxon>
        <taxon>Sphaerophragmiaceae</taxon>
        <taxon>Austropuccinia</taxon>
    </lineage>
</organism>
<accession>A0A9Q3BX90</accession>
<gene>
    <name evidence="3" type="ORF">O181_012520</name>
</gene>
<dbReference type="Proteomes" id="UP000765509">
    <property type="component" value="Unassembled WGS sequence"/>
</dbReference>
<reference evidence="3" key="1">
    <citation type="submission" date="2021-03" db="EMBL/GenBank/DDBJ databases">
        <title>Draft genome sequence of rust myrtle Austropuccinia psidii MF-1, a brazilian biotype.</title>
        <authorList>
            <person name="Quecine M.C."/>
            <person name="Pachon D.M.R."/>
            <person name="Bonatelli M.L."/>
            <person name="Correr F.H."/>
            <person name="Franceschini L.M."/>
            <person name="Leite T.F."/>
            <person name="Margarido G.R.A."/>
            <person name="Almeida C.A."/>
            <person name="Ferrarezi J.A."/>
            <person name="Labate C.A."/>
        </authorList>
    </citation>
    <scope>NUCLEOTIDE SEQUENCE</scope>
    <source>
        <strain evidence="3">MF-1</strain>
    </source>
</reference>
<comment type="caution">
    <text evidence="3">The sequence shown here is derived from an EMBL/GenBank/DDBJ whole genome shotgun (WGS) entry which is preliminary data.</text>
</comment>
<dbReference type="SUPFAM" id="SSF56672">
    <property type="entry name" value="DNA/RNA polymerases"/>
    <property type="match status" value="1"/>
</dbReference>